<sequence>MVPRVADQRQNRTGRGSPASDMLRYRQAVAWAWQKARSGECVGGLEFEWFTTVLRSYVRPGSYFARIRGWWLRLRPDVGHGARALRSATLGRSLVGTDFPAPGVLHSVGLMLNGSAHVKLINQPIVLMPWDSQTGTNKPLLPWNSTPVRDLSFKSLYRL</sequence>
<dbReference type="Proteomes" id="UP000292957">
    <property type="component" value="Unassembled WGS sequence"/>
</dbReference>
<reference evidence="1 3" key="1">
    <citation type="submission" date="2019-01" db="EMBL/GenBank/DDBJ databases">
        <title>Draft genome sequences of three monokaryotic isolates of the white-rot basidiomycete fungus Dichomitus squalens.</title>
        <authorList>
            <consortium name="DOE Joint Genome Institute"/>
            <person name="Lopez S.C."/>
            <person name="Andreopoulos B."/>
            <person name="Pangilinan J."/>
            <person name="Lipzen A."/>
            <person name="Riley R."/>
            <person name="Ahrendt S."/>
            <person name="Ng V."/>
            <person name="Barry K."/>
            <person name="Daum C."/>
            <person name="Grigoriev I.V."/>
            <person name="Hilden K.S."/>
            <person name="Makela M.R."/>
            <person name="de Vries R.P."/>
        </authorList>
    </citation>
    <scope>NUCLEOTIDE SEQUENCE [LARGE SCALE GENOMIC DNA]</scope>
    <source>
        <strain evidence="2 3">CBS 464.89</strain>
        <strain evidence="1">OM18370.1</strain>
    </source>
</reference>
<dbReference type="Proteomes" id="UP000292082">
    <property type="component" value="Unassembled WGS sequence"/>
</dbReference>
<protein>
    <submittedName>
        <fullName evidence="1">Uncharacterized protein</fullName>
    </submittedName>
</protein>
<accession>A0A4Q9MUD3</accession>
<evidence type="ECO:0000313" key="2">
    <source>
        <dbReference type="EMBL" id="TBU53754.1"/>
    </source>
</evidence>
<keyword evidence="3" id="KW-1185">Reference proteome</keyword>
<proteinExistence type="predicted"/>
<name>A0A4Q9MUD3_9APHY</name>
<organism evidence="1">
    <name type="scientific">Dichomitus squalens</name>
    <dbReference type="NCBI Taxonomy" id="114155"/>
    <lineage>
        <taxon>Eukaryota</taxon>
        <taxon>Fungi</taxon>
        <taxon>Dikarya</taxon>
        <taxon>Basidiomycota</taxon>
        <taxon>Agaricomycotina</taxon>
        <taxon>Agaricomycetes</taxon>
        <taxon>Polyporales</taxon>
        <taxon>Polyporaceae</taxon>
        <taxon>Dichomitus</taxon>
    </lineage>
</organism>
<evidence type="ECO:0000313" key="3">
    <source>
        <dbReference type="Proteomes" id="UP000292082"/>
    </source>
</evidence>
<gene>
    <name evidence="2" type="ORF">BD310DRAFT_129493</name>
    <name evidence="1" type="ORF">BD311DRAFT_755008</name>
</gene>
<evidence type="ECO:0000313" key="1">
    <source>
        <dbReference type="EMBL" id="TBU30232.1"/>
    </source>
</evidence>
<dbReference type="EMBL" id="ML145205">
    <property type="protein sequence ID" value="TBU53754.1"/>
    <property type="molecule type" value="Genomic_DNA"/>
</dbReference>
<dbReference type="EMBL" id="ML143407">
    <property type="protein sequence ID" value="TBU30232.1"/>
    <property type="molecule type" value="Genomic_DNA"/>
</dbReference>
<dbReference type="AlphaFoldDB" id="A0A4Q9MUD3"/>